<dbReference type="Pfam" id="PF00356">
    <property type="entry name" value="LacI"/>
    <property type="match status" value="1"/>
</dbReference>
<dbReference type="CDD" id="cd06307">
    <property type="entry name" value="PBP1_sugar_binding"/>
    <property type="match status" value="1"/>
</dbReference>
<feature type="domain" description="HTH lacI-type" evidence="4">
    <location>
        <begin position="4"/>
        <end position="48"/>
    </location>
</feature>
<reference evidence="5 6" key="1">
    <citation type="submission" date="2017-09" db="EMBL/GenBank/DDBJ databases">
        <title>Mesorhizobum sanjuanii sp. nov. isolated from nodules of Lotus tenuis in saline-alkaline lowlands of Flooding Pampa.</title>
        <authorList>
            <person name="Sannazzaro A.I."/>
            <person name="Torres Tejerizo G.A."/>
            <person name="Fontana F."/>
            <person name="Cumpa Velazquez L.M."/>
            <person name="Hansen L."/>
            <person name="Pistorio M."/>
            <person name="Estrella M.J."/>
        </authorList>
    </citation>
    <scope>NUCLEOTIDE SEQUENCE [LARGE SCALE GENOMIC DNA]</scope>
    <source>
        <strain evidence="5 6">BSA136</strain>
    </source>
</reference>
<dbReference type="Proteomes" id="UP000219182">
    <property type="component" value="Unassembled WGS sequence"/>
</dbReference>
<dbReference type="PROSITE" id="PS00356">
    <property type="entry name" value="HTH_LACI_1"/>
    <property type="match status" value="1"/>
</dbReference>
<dbReference type="AlphaFoldDB" id="A0A2A6FLU4"/>
<dbReference type="InterPro" id="IPR010982">
    <property type="entry name" value="Lambda_DNA-bd_dom_sf"/>
</dbReference>
<evidence type="ECO:0000256" key="2">
    <source>
        <dbReference type="ARBA" id="ARBA00023125"/>
    </source>
</evidence>
<accession>A0A2A6FLU4</accession>
<dbReference type="Gene3D" id="3.40.50.2300">
    <property type="match status" value="2"/>
</dbReference>
<dbReference type="Gene3D" id="1.10.260.40">
    <property type="entry name" value="lambda repressor-like DNA-binding domains"/>
    <property type="match status" value="1"/>
</dbReference>
<keyword evidence="6" id="KW-1185">Reference proteome</keyword>
<dbReference type="GO" id="GO:0000976">
    <property type="term" value="F:transcription cis-regulatory region binding"/>
    <property type="evidence" value="ECO:0007669"/>
    <property type="project" value="TreeGrafter"/>
</dbReference>
<dbReference type="SUPFAM" id="SSF47413">
    <property type="entry name" value="lambda repressor-like DNA-binding domains"/>
    <property type="match status" value="1"/>
</dbReference>
<dbReference type="RefSeq" id="WP_097571876.1">
    <property type="nucleotide sequence ID" value="NZ_NWQG01000012.1"/>
</dbReference>
<comment type="caution">
    <text evidence="5">The sequence shown here is derived from an EMBL/GenBank/DDBJ whole genome shotgun (WGS) entry which is preliminary data.</text>
</comment>
<dbReference type="Pfam" id="PF13407">
    <property type="entry name" value="Peripla_BP_4"/>
    <property type="match status" value="1"/>
</dbReference>
<evidence type="ECO:0000256" key="3">
    <source>
        <dbReference type="ARBA" id="ARBA00023163"/>
    </source>
</evidence>
<keyword evidence="2" id="KW-0238">DNA-binding</keyword>
<keyword evidence="3" id="KW-0804">Transcription</keyword>
<evidence type="ECO:0000259" key="4">
    <source>
        <dbReference type="PROSITE" id="PS50932"/>
    </source>
</evidence>
<dbReference type="InterPro" id="IPR000843">
    <property type="entry name" value="HTH_LacI"/>
</dbReference>
<sequence length="346" mass="38221">MNRPTIADLAKAAGVSVSTVNRLLHGTGTLRPQTADLILNAAQQIGFHSSGPLHERRRDNLSHRHLSFLMQQSHRPLCRIRAEALLSACARRTDAVIEPDVLFQDDPSPEAVAANLLKIGESADAIAVISADHPLVGQAIDELRVKGVPVIAYVTDLSAASRAGFVGTDNWKAGRTAAWFISQTSGRPGKVFPLIGSNRYQFQDISDASFRSYMREHAPEFHVSETLLTHEAPKNAYAIVRRLIAEEPELRGIFVNGGGISGVLRAMREHAVEHQCKIRIVCRDIGPETREGLSEGLITASLCHPVDRMPEELIDVMLRMIERTDTRLIEQRIVPFEILTPESIWT</sequence>
<dbReference type="PANTHER" id="PTHR30146:SF152">
    <property type="entry name" value="TRANSCRIPTIONAL REGULATORY PROTEIN"/>
    <property type="match status" value="1"/>
</dbReference>
<dbReference type="InterPro" id="IPR028082">
    <property type="entry name" value="Peripla_BP_I"/>
</dbReference>
<evidence type="ECO:0000313" key="6">
    <source>
        <dbReference type="Proteomes" id="UP000219182"/>
    </source>
</evidence>
<dbReference type="CDD" id="cd01392">
    <property type="entry name" value="HTH_LacI"/>
    <property type="match status" value="1"/>
</dbReference>
<proteinExistence type="predicted"/>
<protein>
    <submittedName>
        <fullName evidence="5">LacI family transcriptional regulator</fullName>
    </submittedName>
</protein>
<organism evidence="5 6">
    <name type="scientific">Mesorhizobium sanjuanii</name>
    <dbReference type="NCBI Taxonomy" id="2037900"/>
    <lineage>
        <taxon>Bacteria</taxon>
        <taxon>Pseudomonadati</taxon>
        <taxon>Pseudomonadota</taxon>
        <taxon>Alphaproteobacteria</taxon>
        <taxon>Hyphomicrobiales</taxon>
        <taxon>Phyllobacteriaceae</taxon>
        <taxon>Mesorhizobium</taxon>
    </lineage>
</organism>
<gene>
    <name evidence="5" type="ORF">CN311_02645</name>
</gene>
<dbReference type="GO" id="GO:0003700">
    <property type="term" value="F:DNA-binding transcription factor activity"/>
    <property type="evidence" value="ECO:0007669"/>
    <property type="project" value="TreeGrafter"/>
</dbReference>
<name>A0A2A6FLU4_9HYPH</name>
<dbReference type="InterPro" id="IPR025997">
    <property type="entry name" value="SBP_2_dom"/>
</dbReference>
<evidence type="ECO:0000313" key="5">
    <source>
        <dbReference type="EMBL" id="PDQ22621.1"/>
    </source>
</evidence>
<keyword evidence="1" id="KW-0805">Transcription regulation</keyword>
<evidence type="ECO:0000256" key="1">
    <source>
        <dbReference type="ARBA" id="ARBA00023015"/>
    </source>
</evidence>
<dbReference type="EMBL" id="NWQG01000012">
    <property type="protein sequence ID" value="PDQ22621.1"/>
    <property type="molecule type" value="Genomic_DNA"/>
</dbReference>
<dbReference type="PANTHER" id="PTHR30146">
    <property type="entry name" value="LACI-RELATED TRANSCRIPTIONAL REPRESSOR"/>
    <property type="match status" value="1"/>
</dbReference>
<dbReference type="SMART" id="SM00354">
    <property type="entry name" value="HTH_LACI"/>
    <property type="match status" value="1"/>
</dbReference>
<dbReference type="SUPFAM" id="SSF53822">
    <property type="entry name" value="Periplasmic binding protein-like I"/>
    <property type="match status" value="1"/>
</dbReference>
<dbReference type="PROSITE" id="PS50932">
    <property type="entry name" value="HTH_LACI_2"/>
    <property type="match status" value="1"/>
</dbReference>